<organism evidence="2 3">
    <name type="scientific">Rhynchospora pubera</name>
    <dbReference type="NCBI Taxonomy" id="906938"/>
    <lineage>
        <taxon>Eukaryota</taxon>
        <taxon>Viridiplantae</taxon>
        <taxon>Streptophyta</taxon>
        <taxon>Embryophyta</taxon>
        <taxon>Tracheophyta</taxon>
        <taxon>Spermatophyta</taxon>
        <taxon>Magnoliopsida</taxon>
        <taxon>Liliopsida</taxon>
        <taxon>Poales</taxon>
        <taxon>Cyperaceae</taxon>
        <taxon>Cyperoideae</taxon>
        <taxon>Rhynchosporeae</taxon>
        <taxon>Rhynchospora</taxon>
    </lineage>
</organism>
<dbReference type="InterPro" id="IPR026960">
    <property type="entry name" value="RVT-Znf"/>
</dbReference>
<reference evidence="2" key="1">
    <citation type="submission" date="2022-08" db="EMBL/GenBank/DDBJ databases">
        <authorList>
            <person name="Marques A."/>
        </authorList>
    </citation>
    <scope>NUCLEOTIDE SEQUENCE</scope>
    <source>
        <strain evidence="2">RhyPub2mFocal</strain>
        <tissue evidence="2">Leaves</tissue>
    </source>
</reference>
<dbReference type="Pfam" id="PF13966">
    <property type="entry name" value="zf-RVT"/>
    <property type="match status" value="1"/>
</dbReference>
<sequence>MDVRQVIQGHITWQLGDGMKCKIYGQPWHGLWLLLKPGSVSQRRLVVSQLLAQTGGWNNEKLIQEFGFATALYIALSIQPPQLNSNRDDRLIFTYAKNGQFTLKMAYQLITSSSSAPSFHPSLLKAIWHTQGLLPRIRLFLWKIMHNSLPLGDTIGRRISNTARPCSICGCDDETIQHALFKCSWARTLWLASTLGIRSDNLPDSILDLLRIFMCNTDANRARLVANHLWALWKLRCTEVYEGKKATPQQFLAMAAAYDRLQIDAGLVTCRVDNTLQQQPQLGSATCEVDGSFSPPENGGWSYLLTSSEGEMLEYGVKSGLISSPMQAETKAMIKATRAVSN</sequence>
<gene>
    <name evidence="2" type="ORF">LUZ62_058323</name>
</gene>
<proteinExistence type="predicted"/>
<name>A0AAV8E3L3_9POAL</name>
<keyword evidence="3" id="KW-1185">Reference proteome</keyword>
<protein>
    <submittedName>
        <fullName evidence="2">Ribonuclease H-like superfamily protein</fullName>
    </submittedName>
</protein>
<feature type="domain" description="Reverse transcriptase zinc-binding" evidence="1">
    <location>
        <begin position="101"/>
        <end position="190"/>
    </location>
</feature>
<evidence type="ECO:0000313" key="3">
    <source>
        <dbReference type="Proteomes" id="UP001140206"/>
    </source>
</evidence>
<comment type="caution">
    <text evidence="2">The sequence shown here is derived from an EMBL/GenBank/DDBJ whole genome shotgun (WGS) entry which is preliminary data.</text>
</comment>
<dbReference type="EMBL" id="JAMFTS010000003">
    <property type="protein sequence ID" value="KAJ4774066.1"/>
    <property type="molecule type" value="Genomic_DNA"/>
</dbReference>
<evidence type="ECO:0000313" key="2">
    <source>
        <dbReference type="EMBL" id="KAJ4774066.1"/>
    </source>
</evidence>
<evidence type="ECO:0000259" key="1">
    <source>
        <dbReference type="Pfam" id="PF13966"/>
    </source>
</evidence>
<dbReference type="AlphaFoldDB" id="A0AAV8E3L3"/>
<dbReference type="Proteomes" id="UP001140206">
    <property type="component" value="Chromosome 3"/>
</dbReference>
<accession>A0AAV8E3L3</accession>